<keyword evidence="5" id="KW-0677">Repeat</keyword>
<evidence type="ECO:0000256" key="5">
    <source>
        <dbReference type="ARBA" id="ARBA00022737"/>
    </source>
</evidence>
<evidence type="ECO:0008006" key="12">
    <source>
        <dbReference type="Google" id="ProtNLM"/>
    </source>
</evidence>
<comment type="subcellular location">
    <subcellularLocation>
        <location evidence="1">Membrane</location>
        <topology evidence="1">Multi-pass membrane protein</topology>
    </subcellularLocation>
</comment>
<dbReference type="InterPro" id="IPR050391">
    <property type="entry name" value="Mito_Metabolite_Transporter"/>
</dbReference>
<keyword evidence="4 8" id="KW-0812">Transmembrane</keyword>
<dbReference type="STRING" id="133385.A0A2T9Y385"/>
<evidence type="ECO:0000256" key="9">
    <source>
        <dbReference type="RuleBase" id="RU000488"/>
    </source>
</evidence>
<dbReference type="EMBL" id="MBFR01000608">
    <property type="protein sequence ID" value="PVU86773.1"/>
    <property type="molecule type" value="Genomic_DNA"/>
</dbReference>
<evidence type="ECO:0000313" key="11">
    <source>
        <dbReference type="Proteomes" id="UP000245383"/>
    </source>
</evidence>
<dbReference type="AlphaFoldDB" id="A0A2T9Y385"/>
<evidence type="ECO:0000256" key="6">
    <source>
        <dbReference type="ARBA" id="ARBA00022989"/>
    </source>
</evidence>
<gene>
    <name evidence="10" type="ORF">BB561_006565</name>
</gene>
<keyword evidence="11" id="KW-1185">Reference proteome</keyword>
<evidence type="ECO:0000313" key="10">
    <source>
        <dbReference type="EMBL" id="PVU86773.1"/>
    </source>
</evidence>
<evidence type="ECO:0000256" key="1">
    <source>
        <dbReference type="ARBA" id="ARBA00004141"/>
    </source>
</evidence>
<organism evidence="10 11">
    <name type="scientific">Smittium simulii</name>
    <dbReference type="NCBI Taxonomy" id="133385"/>
    <lineage>
        <taxon>Eukaryota</taxon>
        <taxon>Fungi</taxon>
        <taxon>Fungi incertae sedis</taxon>
        <taxon>Zoopagomycota</taxon>
        <taxon>Kickxellomycotina</taxon>
        <taxon>Harpellomycetes</taxon>
        <taxon>Harpellales</taxon>
        <taxon>Legeriomycetaceae</taxon>
        <taxon>Smittium</taxon>
    </lineage>
</organism>
<feature type="repeat" description="Solcar" evidence="8">
    <location>
        <begin position="195"/>
        <end position="280"/>
    </location>
</feature>
<evidence type="ECO:0000256" key="3">
    <source>
        <dbReference type="ARBA" id="ARBA00022448"/>
    </source>
</evidence>
<evidence type="ECO:0000256" key="8">
    <source>
        <dbReference type="PROSITE-ProRule" id="PRU00282"/>
    </source>
</evidence>
<comment type="similarity">
    <text evidence="2 9">Belongs to the mitochondrial carrier (TC 2.A.29) family.</text>
</comment>
<dbReference type="InterPro" id="IPR023395">
    <property type="entry name" value="MCP_dom_sf"/>
</dbReference>
<dbReference type="SUPFAM" id="SSF103506">
    <property type="entry name" value="Mitochondrial carrier"/>
    <property type="match status" value="1"/>
</dbReference>
<dbReference type="PROSITE" id="PS50920">
    <property type="entry name" value="SOLCAR"/>
    <property type="match status" value="3"/>
</dbReference>
<name>A0A2T9Y385_9FUNG</name>
<dbReference type="OrthoDB" id="448427at2759"/>
<dbReference type="Gene3D" id="1.50.40.10">
    <property type="entry name" value="Mitochondrial carrier domain"/>
    <property type="match status" value="1"/>
</dbReference>
<proteinExistence type="inferred from homology"/>
<reference evidence="10 11" key="1">
    <citation type="journal article" date="2018" name="MBio">
        <title>Comparative Genomics Reveals the Core Gene Toolbox for the Fungus-Insect Symbiosis.</title>
        <authorList>
            <person name="Wang Y."/>
            <person name="Stata M."/>
            <person name="Wang W."/>
            <person name="Stajich J.E."/>
            <person name="White M.M."/>
            <person name="Moncalvo J.M."/>
        </authorList>
    </citation>
    <scope>NUCLEOTIDE SEQUENCE [LARGE SCALE GENOMIC DNA]</scope>
    <source>
        <strain evidence="10 11">SWE-8-4</strain>
    </source>
</reference>
<feature type="repeat" description="Solcar" evidence="8">
    <location>
        <begin position="3"/>
        <end position="87"/>
    </location>
</feature>
<dbReference type="GO" id="GO:0016020">
    <property type="term" value="C:membrane"/>
    <property type="evidence" value="ECO:0007669"/>
    <property type="project" value="UniProtKB-SubCell"/>
</dbReference>
<feature type="repeat" description="Solcar" evidence="8">
    <location>
        <begin position="95"/>
        <end position="186"/>
    </location>
</feature>
<keyword evidence="3 9" id="KW-0813">Transport</keyword>
<evidence type="ECO:0000256" key="2">
    <source>
        <dbReference type="ARBA" id="ARBA00006375"/>
    </source>
</evidence>
<protein>
    <recommendedName>
        <fullName evidence="12">Mitochondrial dicarboxylate transporter</fullName>
    </recommendedName>
</protein>
<dbReference type="Proteomes" id="UP000245383">
    <property type="component" value="Unassembled WGS sequence"/>
</dbReference>
<comment type="caution">
    <text evidence="10">The sequence shown here is derived from an EMBL/GenBank/DDBJ whole genome shotgun (WGS) entry which is preliminary data.</text>
</comment>
<sequence length="301" mass="33326">MSNNIQTPLYFGGIASVITTLFSHPGDLIKVRLQAYRGELKSSIQVIKDIYRYEGIKGYFNGMSAGMLRQATYSTVRFGVYETLLVKMKQKNGQVSLWQVLVAGCAGGAIGGLVGNPADVANVRMQNDASLPVSQRRNYNSVFDALGRIVKEEGVGKLYLGLIPNIGMSMAMTASQIGSYDIFKQILVYYGMRDSSPYTHFSSSVLASLVAATVVSPIDVAKTRIMDSNVKIYNGLFDALVTIPRKEGMVALFKGWTPAFLRLAPHTIIMFLILEQMKKYYIEYNMNSQKLDTRSMMLGKN</sequence>
<accession>A0A2T9Y385</accession>
<keyword evidence="7 8" id="KW-0472">Membrane</keyword>
<dbReference type="Pfam" id="PF00153">
    <property type="entry name" value="Mito_carr"/>
    <property type="match status" value="3"/>
</dbReference>
<dbReference type="PANTHER" id="PTHR45618">
    <property type="entry name" value="MITOCHONDRIAL DICARBOXYLATE CARRIER-RELATED"/>
    <property type="match status" value="1"/>
</dbReference>
<keyword evidence="6" id="KW-1133">Transmembrane helix</keyword>
<evidence type="ECO:0000256" key="7">
    <source>
        <dbReference type="ARBA" id="ARBA00023136"/>
    </source>
</evidence>
<evidence type="ECO:0000256" key="4">
    <source>
        <dbReference type="ARBA" id="ARBA00022692"/>
    </source>
</evidence>
<dbReference type="InterPro" id="IPR018108">
    <property type="entry name" value="MCP_transmembrane"/>
</dbReference>